<protein>
    <recommendedName>
        <fullName evidence="1">OTU domain-containing protein</fullName>
    </recommendedName>
</protein>
<dbReference type="EMBL" id="MN739060">
    <property type="protein sequence ID" value="QHS86675.1"/>
    <property type="molecule type" value="Genomic_DNA"/>
</dbReference>
<accession>A0A6C0B367</accession>
<feature type="domain" description="OTU" evidence="1">
    <location>
        <begin position="15"/>
        <end position="224"/>
    </location>
</feature>
<evidence type="ECO:0000313" key="2">
    <source>
        <dbReference type="EMBL" id="QHS86675.1"/>
    </source>
</evidence>
<dbReference type="SUPFAM" id="SSF54001">
    <property type="entry name" value="Cysteine proteinases"/>
    <property type="match status" value="1"/>
</dbReference>
<dbReference type="AlphaFoldDB" id="A0A6C0B367"/>
<sequence length="234" mass="27487">MEKEFIKSTISTNLFIIQDVAGDNACFYRAIANYIYFAQSNNTNDLDLIKSFENWGDKNTLENIIPENVYQDELAEYLQRIILEYIKNNPDKTLPFMGNMTIKDAIPFIHNITYKEYLEYYSLCAFKEYNLGENFVIDRWGSSLEVFIVSEIIKCPIIVFNTQTWSKRYKKIINGKIIKNKPEKNVRLKPSVVVGKKYIGKRLPIYLIWREYHGNGHYMTLYPKNNTDILSAII</sequence>
<name>A0A6C0B367_9ZZZZ</name>
<dbReference type="PROSITE" id="PS50802">
    <property type="entry name" value="OTU"/>
    <property type="match status" value="1"/>
</dbReference>
<dbReference type="InterPro" id="IPR038765">
    <property type="entry name" value="Papain-like_cys_pep_sf"/>
</dbReference>
<proteinExistence type="predicted"/>
<organism evidence="2">
    <name type="scientific">viral metagenome</name>
    <dbReference type="NCBI Taxonomy" id="1070528"/>
    <lineage>
        <taxon>unclassified sequences</taxon>
        <taxon>metagenomes</taxon>
        <taxon>organismal metagenomes</taxon>
    </lineage>
</organism>
<dbReference type="CDD" id="cd22744">
    <property type="entry name" value="OTU"/>
    <property type="match status" value="1"/>
</dbReference>
<evidence type="ECO:0000259" key="1">
    <source>
        <dbReference type="PROSITE" id="PS50802"/>
    </source>
</evidence>
<dbReference type="Gene3D" id="3.90.70.80">
    <property type="match status" value="1"/>
</dbReference>
<reference evidence="2" key="1">
    <citation type="journal article" date="2020" name="Nature">
        <title>Giant virus diversity and host interactions through global metagenomics.</title>
        <authorList>
            <person name="Schulz F."/>
            <person name="Roux S."/>
            <person name="Paez-Espino D."/>
            <person name="Jungbluth S."/>
            <person name="Walsh D.A."/>
            <person name="Denef V.J."/>
            <person name="McMahon K.D."/>
            <person name="Konstantinidis K.T."/>
            <person name="Eloe-Fadrosh E.A."/>
            <person name="Kyrpides N.C."/>
            <person name="Woyke T."/>
        </authorList>
    </citation>
    <scope>NUCLEOTIDE SEQUENCE</scope>
    <source>
        <strain evidence="2">GVMAG-M-3300009422-16</strain>
    </source>
</reference>
<dbReference type="InterPro" id="IPR003323">
    <property type="entry name" value="OTU_dom"/>
</dbReference>